<dbReference type="NCBIfam" id="TIGR01910">
    <property type="entry name" value="DapE-ArgE"/>
    <property type="match status" value="1"/>
</dbReference>
<evidence type="ECO:0000313" key="10">
    <source>
        <dbReference type="Proteomes" id="UP000429595"/>
    </source>
</evidence>
<proteinExistence type="inferred from homology"/>
<dbReference type="PANTHER" id="PTHR43808">
    <property type="entry name" value="ACETYLORNITHINE DEACETYLASE"/>
    <property type="match status" value="1"/>
</dbReference>
<dbReference type="Gene3D" id="3.30.70.360">
    <property type="match status" value="1"/>
</dbReference>
<dbReference type="Proteomes" id="UP000429595">
    <property type="component" value="Unassembled WGS sequence"/>
</dbReference>
<dbReference type="GO" id="GO:0046872">
    <property type="term" value="F:metal ion binding"/>
    <property type="evidence" value="ECO:0007669"/>
    <property type="project" value="UniProtKB-KW"/>
</dbReference>
<evidence type="ECO:0000256" key="6">
    <source>
        <dbReference type="ARBA" id="ARBA00022833"/>
    </source>
</evidence>
<dbReference type="AlphaFoldDB" id="A0A6I1FKK3"/>
<dbReference type="InterPro" id="IPR010182">
    <property type="entry name" value="ArgE/DapE"/>
</dbReference>
<evidence type="ECO:0000256" key="2">
    <source>
        <dbReference type="ARBA" id="ARBA00001947"/>
    </source>
</evidence>
<reference evidence="9 10" key="1">
    <citation type="submission" date="2019-10" db="EMBL/GenBank/DDBJ databases">
        <title>Bacillus aerolatum sp. nov., isolated from bioaerosol of sport playgrounds.</title>
        <authorList>
            <person name="Chen P."/>
            <person name="Zhang G."/>
        </authorList>
    </citation>
    <scope>NUCLEOTIDE SEQUENCE [LARGE SCALE GENOMIC DNA]</scope>
    <source>
        <strain evidence="9 10">CX253</strain>
    </source>
</reference>
<dbReference type="EMBL" id="WEIO01000004">
    <property type="protein sequence ID" value="KAB7707192.1"/>
    <property type="molecule type" value="Genomic_DNA"/>
</dbReference>
<dbReference type="PANTHER" id="PTHR43808:SF25">
    <property type="entry name" value="PEPTIDASE M20 DIMERISATION DOMAIN-CONTAINING PROTEIN"/>
    <property type="match status" value="1"/>
</dbReference>
<evidence type="ECO:0000259" key="8">
    <source>
        <dbReference type="Pfam" id="PF07687"/>
    </source>
</evidence>
<dbReference type="InterPro" id="IPR036264">
    <property type="entry name" value="Bact_exopeptidase_dim_dom"/>
</dbReference>
<comment type="similarity">
    <text evidence="3">Belongs to the peptidase M20A family.</text>
</comment>
<dbReference type="InterPro" id="IPR011650">
    <property type="entry name" value="Peptidase_M20_dimer"/>
</dbReference>
<evidence type="ECO:0000256" key="1">
    <source>
        <dbReference type="ARBA" id="ARBA00001941"/>
    </source>
</evidence>
<dbReference type="Pfam" id="PF01546">
    <property type="entry name" value="Peptidase_M20"/>
    <property type="match status" value="1"/>
</dbReference>
<dbReference type="Pfam" id="PF07687">
    <property type="entry name" value="M20_dimer"/>
    <property type="match status" value="1"/>
</dbReference>
<comment type="cofactor">
    <cofactor evidence="2">
        <name>Zn(2+)</name>
        <dbReference type="ChEBI" id="CHEBI:29105"/>
    </cofactor>
</comment>
<dbReference type="NCBIfam" id="NF005306">
    <property type="entry name" value="PRK06837.1"/>
    <property type="match status" value="1"/>
</dbReference>
<name>A0A6I1FKK3_9BACI</name>
<keyword evidence="7" id="KW-0170">Cobalt</keyword>
<evidence type="ECO:0000256" key="5">
    <source>
        <dbReference type="ARBA" id="ARBA00022801"/>
    </source>
</evidence>
<dbReference type="SUPFAM" id="SSF53187">
    <property type="entry name" value="Zn-dependent exopeptidases"/>
    <property type="match status" value="1"/>
</dbReference>
<keyword evidence="10" id="KW-1185">Reference proteome</keyword>
<evidence type="ECO:0000313" key="9">
    <source>
        <dbReference type="EMBL" id="KAB7707192.1"/>
    </source>
</evidence>
<dbReference type="InterPro" id="IPR002933">
    <property type="entry name" value="Peptidase_M20"/>
</dbReference>
<sequence length="428" mass="47630">MEKIIDAVMNRVFDEVDASWEEEVQFLQKLGQFPSTLGNEGPVQHFIAGFLEKELNLTVSKIIPDIEKLSSHPGYSKPEWSYENRPVVIGEYRANGEQKGKSVIFQGHIDVVSPEPASTWNYDPWGATIVGNKMYGRGIADMKSGVAAMIFALKAVRAAGIELSSNVIIKTVTEEECTGNGALAAIEEGFKADAALIPEPLGQQGLTAQVGVIWVRIKVKGLGAHTERADQAVNAIVKSYKMVEALLDYEKELNSRPKHEAFSNHPHPYNINIGKIHSGDWPSTVPSECTIEARVGFSPGINPQDIKNELHAYLLKASEKDEWLNENPPEITFYGFHAEGFAIDQNQELFETLGKAHELIEKEPLTFSSFTGTTDARFYNLYYDIPSTCYGPTGSNLHGPNEWIDLDSVKRVTKTYAAFLLEWCKYKE</sequence>
<evidence type="ECO:0000256" key="3">
    <source>
        <dbReference type="ARBA" id="ARBA00006247"/>
    </source>
</evidence>
<protein>
    <submittedName>
        <fullName evidence="9">ArgE/DapE family deacylase</fullName>
    </submittedName>
</protein>
<dbReference type="CDD" id="cd03895">
    <property type="entry name" value="M20_ArgE_DapE-like"/>
    <property type="match status" value="1"/>
</dbReference>
<keyword evidence="5" id="KW-0378">Hydrolase</keyword>
<comment type="cofactor">
    <cofactor evidence="1">
        <name>Co(2+)</name>
        <dbReference type="ChEBI" id="CHEBI:48828"/>
    </cofactor>
</comment>
<feature type="domain" description="Peptidase M20 dimerisation" evidence="8">
    <location>
        <begin position="208"/>
        <end position="321"/>
    </location>
</feature>
<dbReference type="InterPro" id="IPR033687">
    <property type="entry name" value="YodQ-like"/>
</dbReference>
<comment type="caution">
    <text evidence="9">The sequence shown here is derived from an EMBL/GenBank/DDBJ whole genome shotgun (WGS) entry which is preliminary data.</text>
</comment>
<keyword evidence="4" id="KW-0479">Metal-binding</keyword>
<gene>
    <name evidence="9" type="ORF">F9802_09300</name>
</gene>
<evidence type="ECO:0000256" key="4">
    <source>
        <dbReference type="ARBA" id="ARBA00022723"/>
    </source>
</evidence>
<dbReference type="GO" id="GO:0016787">
    <property type="term" value="F:hydrolase activity"/>
    <property type="evidence" value="ECO:0007669"/>
    <property type="project" value="UniProtKB-KW"/>
</dbReference>
<evidence type="ECO:0000256" key="7">
    <source>
        <dbReference type="ARBA" id="ARBA00023285"/>
    </source>
</evidence>
<dbReference type="Gene3D" id="3.40.630.10">
    <property type="entry name" value="Zn peptidases"/>
    <property type="match status" value="1"/>
</dbReference>
<organism evidence="9 10">
    <name type="scientific">Bacillus aerolatus</name>
    <dbReference type="NCBI Taxonomy" id="2653354"/>
    <lineage>
        <taxon>Bacteria</taxon>
        <taxon>Bacillati</taxon>
        <taxon>Bacillota</taxon>
        <taxon>Bacilli</taxon>
        <taxon>Bacillales</taxon>
        <taxon>Bacillaceae</taxon>
        <taxon>Bacillus</taxon>
    </lineage>
</organism>
<accession>A0A6I1FKK3</accession>
<dbReference type="RefSeq" id="WP_152151204.1">
    <property type="nucleotide sequence ID" value="NZ_WEIO01000004.1"/>
</dbReference>
<keyword evidence="6" id="KW-0862">Zinc</keyword>
<dbReference type="SUPFAM" id="SSF55031">
    <property type="entry name" value="Bacterial exopeptidase dimerisation domain"/>
    <property type="match status" value="1"/>
</dbReference>
<dbReference type="InterPro" id="IPR050072">
    <property type="entry name" value="Peptidase_M20A"/>
</dbReference>